<feature type="transmembrane region" description="Helical" evidence="1">
    <location>
        <begin position="200"/>
        <end position="220"/>
    </location>
</feature>
<dbReference type="Pfam" id="PF01970">
    <property type="entry name" value="TctA"/>
    <property type="match status" value="1"/>
</dbReference>
<sequence length="499" mass="52729">MEIFDNLALGFSVAVSFQNIFYCFIGVLLGTLIGVLPGLGPVPTIAMLLPITFGLPPVSALIMLSGIYYGAQYGGSTTAILINLPGESSSVVTAIDGYQMARKGRAGAALATAALGSFFAGSVATFLLAVFAPPLADLALKFGPPEYFALMVLGLVASVALAAGSVVKALAMVVLGILLGLSGQDVYTGTPRFTFDMLELADGIAFVALAMGVFGIGEIVRNLEDEHTRTVMVQKVKGLLLSRDDIRRIIGPILRGTFIGSFLGILPGGGAILSSFSAYSIEKKISRHPEQFGKGAIEGVAGPESANNAGAQTSFIPMLTLGIPSNPVMALMIGALIIQGIVPGPNVVNEQPTLFWGIIASMWIGNFMLVVLNLPLIGIWVRLLTVPYHILFPLIVGFCCIGVYSVNNNAIDVFTMALFGVVGYVLVKLDCEPAPLLLGFIIGPMLEEYLRRAMLISRGDPTVFFTRPISATMLGLAVLALVVVLLPSVRKKREEAFQE</sequence>
<reference evidence="3" key="1">
    <citation type="journal article" date="2014" name="Int. J. Syst. Evol. Microbiol.">
        <title>Complete genome sequence of Corynebacterium casei LMG S-19264T (=DSM 44701T), isolated from a smear-ripened cheese.</title>
        <authorList>
            <consortium name="US DOE Joint Genome Institute (JGI-PGF)"/>
            <person name="Walter F."/>
            <person name="Albersmeier A."/>
            <person name="Kalinowski J."/>
            <person name="Ruckert C."/>
        </authorList>
    </citation>
    <scope>NUCLEOTIDE SEQUENCE</scope>
    <source>
        <strain evidence="3">VKM B-2484</strain>
    </source>
</reference>
<accession>A0A9W6MYE4</accession>
<feature type="transmembrane region" description="Helical" evidence="1">
    <location>
        <begin position="354"/>
        <end position="374"/>
    </location>
</feature>
<evidence type="ECO:0000259" key="2">
    <source>
        <dbReference type="Pfam" id="PF01970"/>
    </source>
</evidence>
<reference evidence="3" key="2">
    <citation type="submission" date="2023-01" db="EMBL/GenBank/DDBJ databases">
        <authorList>
            <person name="Sun Q."/>
            <person name="Evtushenko L."/>
        </authorList>
    </citation>
    <scope>NUCLEOTIDE SEQUENCE</scope>
    <source>
        <strain evidence="3">VKM B-2484</strain>
    </source>
</reference>
<gene>
    <name evidence="3" type="ORF">GCM10017643_11530</name>
</gene>
<feature type="transmembrane region" description="Helical" evidence="1">
    <location>
        <begin position="108"/>
        <end position="132"/>
    </location>
</feature>
<feature type="transmembrane region" description="Helical" evidence="1">
    <location>
        <begin position="386"/>
        <end position="404"/>
    </location>
</feature>
<keyword evidence="1" id="KW-0472">Membrane</keyword>
<dbReference type="PANTHER" id="PTHR35342:SF5">
    <property type="entry name" value="TRICARBOXYLIC TRANSPORT PROTEIN"/>
    <property type="match status" value="1"/>
</dbReference>
<evidence type="ECO:0000313" key="4">
    <source>
        <dbReference type="Proteomes" id="UP001143370"/>
    </source>
</evidence>
<evidence type="ECO:0000256" key="1">
    <source>
        <dbReference type="SAM" id="Phobius"/>
    </source>
</evidence>
<feature type="transmembrane region" description="Helical" evidence="1">
    <location>
        <begin position="147"/>
        <end position="179"/>
    </location>
</feature>
<comment type="caution">
    <text evidence="3">The sequence shown here is derived from an EMBL/GenBank/DDBJ whole genome shotgun (WGS) entry which is preliminary data.</text>
</comment>
<dbReference type="RefSeq" id="WP_213371924.1">
    <property type="nucleotide sequence ID" value="NZ_BSFJ01000005.1"/>
</dbReference>
<dbReference type="InterPro" id="IPR002823">
    <property type="entry name" value="DUF112_TM"/>
</dbReference>
<protein>
    <recommendedName>
        <fullName evidence="2">DUF112 domain-containing protein</fullName>
    </recommendedName>
</protein>
<dbReference type="PANTHER" id="PTHR35342">
    <property type="entry name" value="TRICARBOXYLIC TRANSPORT PROTEIN"/>
    <property type="match status" value="1"/>
</dbReference>
<feature type="transmembrane region" description="Helical" evidence="1">
    <location>
        <begin position="258"/>
        <end position="279"/>
    </location>
</feature>
<keyword evidence="4" id="KW-1185">Reference proteome</keyword>
<feature type="transmembrane region" description="Helical" evidence="1">
    <location>
        <begin position="470"/>
        <end position="489"/>
    </location>
</feature>
<feature type="transmembrane region" description="Helical" evidence="1">
    <location>
        <begin position="20"/>
        <end position="39"/>
    </location>
</feature>
<proteinExistence type="predicted"/>
<evidence type="ECO:0000313" key="3">
    <source>
        <dbReference type="EMBL" id="GLK71038.1"/>
    </source>
</evidence>
<feature type="transmembrane region" description="Helical" evidence="1">
    <location>
        <begin position="328"/>
        <end position="348"/>
    </location>
</feature>
<organism evidence="3 4">
    <name type="scientific">Ancylobacter dichloromethanicus</name>
    <dbReference type="NCBI Taxonomy" id="518825"/>
    <lineage>
        <taxon>Bacteria</taxon>
        <taxon>Pseudomonadati</taxon>
        <taxon>Pseudomonadota</taxon>
        <taxon>Alphaproteobacteria</taxon>
        <taxon>Hyphomicrobiales</taxon>
        <taxon>Xanthobacteraceae</taxon>
        <taxon>Ancylobacter</taxon>
    </lineage>
</organism>
<dbReference type="Proteomes" id="UP001143370">
    <property type="component" value="Unassembled WGS sequence"/>
</dbReference>
<dbReference type="EMBL" id="BSFJ01000005">
    <property type="protein sequence ID" value="GLK71038.1"/>
    <property type="molecule type" value="Genomic_DNA"/>
</dbReference>
<name>A0A9W6MYE4_9HYPH</name>
<keyword evidence="1" id="KW-0812">Transmembrane</keyword>
<feature type="domain" description="DUF112" evidence="2">
    <location>
        <begin position="20"/>
        <end position="438"/>
    </location>
</feature>
<keyword evidence="1" id="KW-1133">Transmembrane helix</keyword>
<dbReference type="AlphaFoldDB" id="A0A9W6MYE4"/>
<feature type="transmembrane region" description="Helical" evidence="1">
    <location>
        <begin position="45"/>
        <end position="69"/>
    </location>
</feature>